<proteinExistence type="predicted"/>
<feature type="compositionally biased region" description="Polar residues" evidence="1">
    <location>
        <begin position="52"/>
        <end position="63"/>
    </location>
</feature>
<feature type="region of interest" description="Disordered" evidence="1">
    <location>
        <begin position="43"/>
        <end position="69"/>
    </location>
</feature>
<accession>A0AAD2H608</accession>
<evidence type="ECO:0000313" key="3">
    <source>
        <dbReference type="EMBL" id="CAK5270584.1"/>
    </source>
</evidence>
<evidence type="ECO:0000259" key="2">
    <source>
        <dbReference type="Pfam" id="PF18803"/>
    </source>
</evidence>
<reference evidence="3" key="1">
    <citation type="submission" date="2023-11" db="EMBL/GenBank/DDBJ databases">
        <authorList>
            <person name="De Vega J J."/>
            <person name="De Vega J J."/>
        </authorList>
    </citation>
    <scope>NUCLEOTIDE SEQUENCE</scope>
</reference>
<organism evidence="3 4">
    <name type="scientific">Mycena citricolor</name>
    <dbReference type="NCBI Taxonomy" id="2018698"/>
    <lineage>
        <taxon>Eukaryota</taxon>
        <taxon>Fungi</taxon>
        <taxon>Dikarya</taxon>
        <taxon>Basidiomycota</taxon>
        <taxon>Agaricomycotina</taxon>
        <taxon>Agaricomycetes</taxon>
        <taxon>Agaricomycetidae</taxon>
        <taxon>Agaricales</taxon>
        <taxon>Marasmiineae</taxon>
        <taxon>Mycenaceae</taxon>
        <taxon>Mycena</taxon>
    </lineage>
</organism>
<dbReference type="CDD" id="cd19757">
    <property type="entry name" value="Bbox1"/>
    <property type="match status" value="1"/>
</dbReference>
<dbReference type="Proteomes" id="UP001295794">
    <property type="component" value="Unassembled WGS sequence"/>
</dbReference>
<evidence type="ECO:0000256" key="1">
    <source>
        <dbReference type="SAM" id="MobiDB-lite"/>
    </source>
</evidence>
<dbReference type="AlphaFoldDB" id="A0AAD2H608"/>
<protein>
    <recommendedName>
        <fullName evidence="2">CxC2-like cysteine cluster KDZ transposase-associated domain-containing protein</fullName>
    </recommendedName>
</protein>
<dbReference type="PANTHER" id="PTHR33096">
    <property type="entry name" value="CXC2 DOMAIN-CONTAINING PROTEIN"/>
    <property type="match status" value="1"/>
</dbReference>
<dbReference type="InterPro" id="IPR040521">
    <property type="entry name" value="KDZ"/>
</dbReference>
<feature type="domain" description="CxC2-like cysteine cluster KDZ transposase-associated" evidence="2">
    <location>
        <begin position="207"/>
        <end position="320"/>
    </location>
</feature>
<comment type="caution">
    <text evidence="3">The sequence shown here is derived from an EMBL/GenBank/DDBJ whole genome shotgun (WGS) entry which is preliminary data.</text>
</comment>
<dbReference type="Pfam" id="PF18803">
    <property type="entry name" value="CxC2"/>
    <property type="match status" value="1"/>
</dbReference>
<dbReference type="InterPro" id="IPR041457">
    <property type="entry name" value="CxC2_KDZ-assoc"/>
</dbReference>
<name>A0AAD2H608_9AGAR</name>
<evidence type="ECO:0000313" key="4">
    <source>
        <dbReference type="Proteomes" id="UP001295794"/>
    </source>
</evidence>
<dbReference type="Pfam" id="PF18758">
    <property type="entry name" value="KDZ"/>
    <property type="match status" value="1"/>
</dbReference>
<keyword evidence="4" id="KW-1185">Reference proteome</keyword>
<sequence>MPRRRARLSATTHIFDSDDEIETVVGGSSSRTYERAGPTMRHDAFVAGPKPQRSTTFVPTASSPRKRQRTSGIGSLLVHEDPPLPPLPDFLDADGSYLGIDFEFDEGHPLESKPRKARDTDRPLWIWLGEEMETFVDELVRTSGRGDYTESGPSLCSVCQVEEGAYRCKECFTGGIFCAACIVHRHGDLPLHHIEAWDGVCFEQTTLSRLGLHIQLGHRHGQPCVASSSQAFTGASGERTFCVVHTNGIHELNVDFCACPGAPARHIQLLRAKLYPATTLRPASAATFQVLREYQLISFETKCSAYEYYNALARMTNNSGSYQPRDRYSQFLRMTREWAHIQMLKRFGRAHETKGCQNRPAGSCAVLCPACPQPGKNLPVHGSWRLVPPHLRFLYALFVAIDANFRMKRKTVSSEHADPDLNRGCAFYSEVGAYMQHVRGHWDMEQEKSRCVSHDAVNEPNRESRGTASSGIGTVDCARHNMKRPNGVVDLQKGERYINMDYALWKSLDGYDDLVQLVVSYDIVCQWSINIWRRLAKYQPCLQERARTGERFYMWLIPKFHLPAHIEACNVQYSFDLTPFVGRTDGEAPERGWANTNPLAASTREMGPGSRRDHIDNHFNDWNHKKVLGMGKLLLKRIQDAVPEMVNRRHELQDIEDSLPQETLATWTLQMEKWETDASAPNPFVVGEKHASLHAVRGRIAEETQAAVASEGSDEVRGDIHVAEMIAMGMQLGEQQRALARDAGSLGAHVTARQKMVILERGNKLWRKISSWFVTQATFMPEVGVIREAEAARVATESRMEPLPPAPAFAAKLWLPSELVVRSRHTVKRSCARYEFDMREARAHECLEEVCRLLLVQKHQYHAKDRHAFGVAANTRAKGLLDNIQQRIDCAADEYRAARSALEALAELVDESAWSRVLKLLDARDVRGMPRALFSDPERKKRLKKQATLTPQEKEADQLSKEMSWIWRASLRSAPEGASRPAGSADVPLSDQVVEQELLTAALCVEWAKARARAGRWREEVDLLEEEMRRVLAFQKWRAEWWRGRSSGCDAEELGTALDEAMHAYAEKQARIHDRRGEKFCHMWRSCASWIEWGRAGIIPVIEDRDEVENGDTASAAEGTDI</sequence>
<dbReference type="PANTHER" id="PTHR33096:SF1">
    <property type="entry name" value="CXC1-LIKE CYSTEINE CLUSTER ASSOCIATED WITH KDZ TRANSPOSASES DOMAIN-CONTAINING PROTEIN"/>
    <property type="match status" value="1"/>
</dbReference>
<dbReference type="EMBL" id="CAVNYO010000168">
    <property type="protein sequence ID" value="CAK5270584.1"/>
    <property type="molecule type" value="Genomic_DNA"/>
</dbReference>
<feature type="region of interest" description="Disordered" evidence="1">
    <location>
        <begin position="588"/>
        <end position="609"/>
    </location>
</feature>
<gene>
    <name evidence="3" type="ORF">MYCIT1_LOCUS15115</name>
</gene>